<keyword evidence="9" id="KW-1185">Reference proteome</keyword>
<dbReference type="SUPFAM" id="SSF88946">
    <property type="entry name" value="Sigma2 domain of RNA polymerase sigma factors"/>
    <property type="match status" value="1"/>
</dbReference>
<dbReference type="InterPro" id="IPR036388">
    <property type="entry name" value="WH-like_DNA-bd_sf"/>
</dbReference>
<feature type="domain" description="RNA polymerase sigma-70 region 4" evidence="7">
    <location>
        <begin position="124"/>
        <end position="171"/>
    </location>
</feature>
<dbReference type="NCBIfam" id="TIGR02937">
    <property type="entry name" value="sigma70-ECF"/>
    <property type="match status" value="1"/>
</dbReference>
<sequence>MDVDNLVQKFQEEKDVLAYEKLYEMYNKSMLGVINNILRDEDLSKDVLQEVFLKVWDNIESYTPKKGRFFTWLLNISRNAAIDKTRSKDYRINKQNQSLDIFVNISEQEEKEVSDEEKSLFAKIQKMSEKCRKVIDLIFYKGYTQRETSEELDIPLGTVKTRSRSCLENLRLSINR</sequence>
<dbReference type="PANTHER" id="PTHR43133:SF62">
    <property type="entry name" value="RNA POLYMERASE SIGMA FACTOR SIGZ"/>
    <property type="match status" value="1"/>
</dbReference>
<feature type="domain" description="RNA polymerase sigma-70 region 2" evidence="6">
    <location>
        <begin position="22"/>
        <end position="89"/>
    </location>
</feature>
<dbReference type="EMBL" id="CP014224">
    <property type="protein sequence ID" value="ANW97361.1"/>
    <property type="molecule type" value="Genomic_DNA"/>
</dbReference>
<evidence type="ECO:0000256" key="5">
    <source>
        <dbReference type="ARBA" id="ARBA00023163"/>
    </source>
</evidence>
<protein>
    <submittedName>
        <fullName evidence="8">RNA polymerase subunit sigma-70</fullName>
    </submittedName>
</protein>
<evidence type="ECO:0000256" key="2">
    <source>
        <dbReference type="ARBA" id="ARBA00023015"/>
    </source>
</evidence>
<evidence type="ECO:0000259" key="6">
    <source>
        <dbReference type="Pfam" id="PF04542"/>
    </source>
</evidence>
<proteinExistence type="inferred from homology"/>
<keyword evidence="3" id="KW-0731">Sigma factor</keyword>
<dbReference type="SUPFAM" id="SSF88659">
    <property type="entry name" value="Sigma3 and sigma4 domains of RNA polymerase sigma factors"/>
    <property type="match status" value="1"/>
</dbReference>
<dbReference type="Pfam" id="PF04545">
    <property type="entry name" value="Sigma70_r4"/>
    <property type="match status" value="1"/>
</dbReference>
<dbReference type="OrthoDB" id="9784272at2"/>
<dbReference type="RefSeq" id="WP_068828509.1">
    <property type="nucleotide sequence ID" value="NZ_CP014224.1"/>
</dbReference>
<dbReference type="PANTHER" id="PTHR43133">
    <property type="entry name" value="RNA POLYMERASE ECF-TYPE SIGMA FACTO"/>
    <property type="match status" value="1"/>
</dbReference>
<evidence type="ECO:0000256" key="3">
    <source>
        <dbReference type="ARBA" id="ARBA00023082"/>
    </source>
</evidence>
<organism evidence="8 9">
    <name type="scientific">Wenyingzhuangia fucanilytica</name>
    <dbReference type="NCBI Taxonomy" id="1790137"/>
    <lineage>
        <taxon>Bacteria</taxon>
        <taxon>Pseudomonadati</taxon>
        <taxon>Bacteroidota</taxon>
        <taxon>Flavobacteriia</taxon>
        <taxon>Flavobacteriales</taxon>
        <taxon>Flavobacteriaceae</taxon>
        <taxon>Wenyingzhuangia</taxon>
    </lineage>
</organism>
<dbReference type="GO" id="GO:0003677">
    <property type="term" value="F:DNA binding"/>
    <property type="evidence" value="ECO:0007669"/>
    <property type="project" value="UniProtKB-KW"/>
</dbReference>
<dbReference type="InterPro" id="IPR007627">
    <property type="entry name" value="RNA_pol_sigma70_r2"/>
</dbReference>
<dbReference type="InterPro" id="IPR039425">
    <property type="entry name" value="RNA_pol_sigma-70-like"/>
</dbReference>
<dbReference type="AlphaFoldDB" id="A0A1B1Y9A1"/>
<dbReference type="InterPro" id="IPR013325">
    <property type="entry name" value="RNA_pol_sigma_r2"/>
</dbReference>
<comment type="similarity">
    <text evidence="1">Belongs to the sigma-70 factor family. ECF subfamily.</text>
</comment>
<evidence type="ECO:0000256" key="1">
    <source>
        <dbReference type="ARBA" id="ARBA00010641"/>
    </source>
</evidence>
<keyword evidence="2" id="KW-0805">Transcription regulation</keyword>
<dbReference type="STRING" id="1790137.AXE80_14120"/>
<evidence type="ECO:0000256" key="4">
    <source>
        <dbReference type="ARBA" id="ARBA00023125"/>
    </source>
</evidence>
<dbReference type="InterPro" id="IPR007630">
    <property type="entry name" value="RNA_pol_sigma70_r4"/>
</dbReference>
<reference evidence="8 9" key="1">
    <citation type="submission" date="2016-02" db="EMBL/GenBank/DDBJ databases">
        <authorList>
            <person name="Wen L."/>
            <person name="He K."/>
            <person name="Yang H."/>
        </authorList>
    </citation>
    <scope>NUCLEOTIDE SEQUENCE [LARGE SCALE GENOMIC DNA]</scope>
    <source>
        <strain evidence="8 9">CZ1127</strain>
    </source>
</reference>
<evidence type="ECO:0000313" key="8">
    <source>
        <dbReference type="EMBL" id="ANW97361.1"/>
    </source>
</evidence>
<keyword evidence="4" id="KW-0238">DNA-binding</keyword>
<dbReference type="GO" id="GO:0016987">
    <property type="term" value="F:sigma factor activity"/>
    <property type="evidence" value="ECO:0007669"/>
    <property type="project" value="UniProtKB-KW"/>
</dbReference>
<dbReference type="CDD" id="cd06171">
    <property type="entry name" value="Sigma70_r4"/>
    <property type="match status" value="1"/>
</dbReference>
<dbReference type="Pfam" id="PF04542">
    <property type="entry name" value="Sigma70_r2"/>
    <property type="match status" value="1"/>
</dbReference>
<dbReference type="GO" id="GO:0006352">
    <property type="term" value="P:DNA-templated transcription initiation"/>
    <property type="evidence" value="ECO:0007669"/>
    <property type="project" value="InterPro"/>
</dbReference>
<dbReference type="Proteomes" id="UP000092967">
    <property type="component" value="Chromosome"/>
</dbReference>
<dbReference type="Gene3D" id="1.10.10.10">
    <property type="entry name" value="Winged helix-like DNA-binding domain superfamily/Winged helix DNA-binding domain"/>
    <property type="match status" value="1"/>
</dbReference>
<dbReference type="KEGG" id="wfu:AXE80_14120"/>
<name>A0A1B1Y9A1_9FLAO</name>
<accession>A0A1B1Y9A1</accession>
<dbReference type="Gene3D" id="1.10.1740.10">
    <property type="match status" value="1"/>
</dbReference>
<dbReference type="InterPro" id="IPR014284">
    <property type="entry name" value="RNA_pol_sigma-70_dom"/>
</dbReference>
<gene>
    <name evidence="8" type="ORF">AXE80_14120</name>
</gene>
<evidence type="ECO:0000259" key="7">
    <source>
        <dbReference type="Pfam" id="PF04545"/>
    </source>
</evidence>
<keyword evidence="5" id="KW-0804">Transcription</keyword>
<dbReference type="InterPro" id="IPR013324">
    <property type="entry name" value="RNA_pol_sigma_r3/r4-like"/>
</dbReference>
<evidence type="ECO:0000313" key="9">
    <source>
        <dbReference type="Proteomes" id="UP000092967"/>
    </source>
</evidence>